<feature type="binding site" evidence="11">
    <location>
        <position position="177"/>
    </location>
    <ligand>
        <name>alpha-D-mannose 1-phosphate</name>
        <dbReference type="ChEBI" id="CHEBI:58409"/>
    </ligand>
</feature>
<feature type="binding site" evidence="12">
    <location>
        <position position="222"/>
    </location>
    <ligand>
        <name>Mg(2+)</name>
        <dbReference type="ChEBI" id="CHEBI:18420"/>
        <label>1</label>
    </ligand>
</feature>
<comment type="function">
    <text evidence="13">Involved in the synthesis of the GDP-mannose and dolichol-phosphate-mannose required for a number of critical mannosyl transfer reactions.</text>
</comment>
<feature type="binding site" evidence="11">
    <location>
        <position position="179"/>
    </location>
    <ligand>
        <name>alpha-D-mannose 1-phosphate</name>
        <dbReference type="ChEBI" id="CHEBI:58409"/>
    </ligand>
</feature>
<dbReference type="InParanoid" id="A0A482WV91"/>
<dbReference type="FunFam" id="3.30.1240.20:FF:000001">
    <property type="entry name" value="Phosphomannomutase"/>
    <property type="match status" value="1"/>
</dbReference>
<dbReference type="PANTHER" id="PTHR10466:SF0">
    <property type="entry name" value="PHOSPHOMANNOMUTASE"/>
    <property type="match status" value="1"/>
</dbReference>
<dbReference type="SFLD" id="SFLDG01140">
    <property type="entry name" value="C2.B:_Phosphomannomutase_and_P"/>
    <property type="match status" value="1"/>
</dbReference>
<sequence length="244" mass="28014">MDKIICLFDVDGTLTAPRQVISDDMKNNILNLKKYCTVAVVGGSDMEKISEQLGGKEVINKMDYVFAENGLHAISQGKDLAIQSIQQHLGEEKLQKFINYCLHYMAELQIPVKRGTFIEFRKGMLNISPIGRNCSRQERNEFELYDKEHKIRQTFIDNLQKTFPDFNLKYSIGGQISFDVFPIGWDKTYCLQFLENFENIHFFGDKTDAGGNDYEIFVHSKTIGHSVTSPDDTVLHLKKLFPEL</sequence>
<dbReference type="GO" id="GO:0046872">
    <property type="term" value="F:metal ion binding"/>
    <property type="evidence" value="ECO:0007669"/>
    <property type="project" value="UniProtKB-KW"/>
</dbReference>
<protein>
    <recommendedName>
        <fullName evidence="5 13">Phosphomannomutase</fullName>
        <ecNumber evidence="5 13">5.4.2.8</ecNumber>
    </recommendedName>
</protein>
<dbReference type="CDD" id="cd02585">
    <property type="entry name" value="HAD_PMM"/>
    <property type="match status" value="1"/>
</dbReference>
<proteinExistence type="inferred from homology"/>
<dbReference type="EC" id="5.4.2.8" evidence="5 13"/>
<dbReference type="GO" id="GO:0006013">
    <property type="term" value="P:mannose metabolic process"/>
    <property type="evidence" value="ECO:0007669"/>
    <property type="project" value="TreeGrafter"/>
</dbReference>
<dbReference type="SMR" id="A0A482WV91"/>
<dbReference type="SFLD" id="SFLDS00003">
    <property type="entry name" value="Haloacid_Dehalogenase"/>
    <property type="match status" value="1"/>
</dbReference>
<feature type="binding site" evidence="12">
    <location>
        <position position="205"/>
    </location>
    <ligand>
        <name>Mg(2+)</name>
        <dbReference type="ChEBI" id="CHEBI:18420"/>
        <label>1</label>
    </ligand>
</feature>
<dbReference type="SFLD" id="SFLDF00445">
    <property type="entry name" value="alpha-phosphomannomutase"/>
    <property type="match status" value="1"/>
</dbReference>
<keyword evidence="15" id="KW-1185">Reference proteome</keyword>
<evidence type="ECO:0000256" key="6">
    <source>
        <dbReference type="ARBA" id="ARBA00022490"/>
    </source>
</evidence>
<feature type="binding site" evidence="12">
    <location>
        <position position="9"/>
    </location>
    <ligand>
        <name>Mg(2+)</name>
        <dbReference type="ChEBI" id="CHEBI:18420"/>
        <label>1</label>
    </ligand>
</feature>
<dbReference type="InterPro" id="IPR006379">
    <property type="entry name" value="HAD-SF_hydro_IIB"/>
</dbReference>
<dbReference type="Pfam" id="PF03332">
    <property type="entry name" value="PMM"/>
    <property type="match status" value="1"/>
</dbReference>
<evidence type="ECO:0000313" key="15">
    <source>
        <dbReference type="Proteomes" id="UP000291343"/>
    </source>
</evidence>
<dbReference type="PANTHER" id="PTHR10466">
    <property type="entry name" value="PHOSPHOMANNOMUTASE"/>
    <property type="match status" value="1"/>
</dbReference>
<dbReference type="NCBIfam" id="TIGR01484">
    <property type="entry name" value="HAD-SF-IIB"/>
    <property type="match status" value="1"/>
</dbReference>
<evidence type="ECO:0000256" key="1">
    <source>
        <dbReference type="ARBA" id="ARBA00004496"/>
    </source>
</evidence>
<feature type="binding site" evidence="12">
    <location>
        <position position="217"/>
    </location>
    <ligand>
        <name>Mg(2+)</name>
        <dbReference type="ChEBI" id="CHEBI:18420"/>
        <label>1</label>
    </ligand>
</feature>
<reference evidence="14 15" key="1">
    <citation type="journal article" date="2017" name="Gigascience">
        <title>Genome sequence of the small brown planthopper, Laodelphax striatellus.</title>
        <authorList>
            <person name="Zhu J."/>
            <person name="Jiang F."/>
            <person name="Wang X."/>
            <person name="Yang P."/>
            <person name="Bao Y."/>
            <person name="Zhao W."/>
            <person name="Wang W."/>
            <person name="Lu H."/>
            <person name="Wang Q."/>
            <person name="Cui N."/>
            <person name="Li J."/>
            <person name="Chen X."/>
            <person name="Luo L."/>
            <person name="Yu J."/>
            <person name="Kang L."/>
            <person name="Cui F."/>
        </authorList>
    </citation>
    <scope>NUCLEOTIDE SEQUENCE [LARGE SCALE GENOMIC DNA]</scope>
    <source>
        <strain evidence="14">Lst14</strain>
    </source>
</reference>
<evidence type="ECO:0000256" key="3">
    <source>
        <dbReference type="ARBA" id="ARBA00009736"/>
    </source>
</evidence>
<comment type="similarity">
    <text evidence="3 13">Belongs to the eukaryotic PMM family.</text>
</comment>
<comment type="subcellular location">
    <subcellularLocation>
        <location evidence="1 13">Cytoplasm</location>
    </subcellularLocation>
</comment>
<dbReference type="SFLD" id="SFLDG01143">
    <property type="entry name" value="C2.B.3:_Phosphomannomutase_Lik"/>
    <property type="match status" value="1"/>
</dbReference>
<dbReference type="GO" id="GO:0004615">
    <property type="term" value="F:phosphomannomutase activity"/>
    <property type="evidence" value="ECO:0007669"/>
    <property type="project" value="UniProtKB-EC"/>
</dbReference>
<evidence type="ECO:0000256" key="8">
    <source>
        <dbReference type="ARBA" id="ARBA00022842"/>
    </source>
</evidence>
<dbReference type="InterPro" id="IPR036412">
    <property type="entry name" value="HAD-like_sf"/>
</dbReference>
<dbReference type="GO" id="GO:0006487">
    <property type="term" value="P:protein N-linked glycosylation"/>
    <property type="evidence" value="ECO:0007669"/>
    <property type="project" value="TreeGrafter"/>
</dbReference>
<dbReference type="Gene3D" id="3.30.1240.20">
    <property type="match status" value="1"/>
</dbReference>
<comment type="caution">
    <text evidence="14">The sequence shown here is derived from an EMBL/GenBank/DDBJ whole genome shotgun (WGS) entry which is preliminary data.</text>
</comment>
<keyword evidence="6 13" id="KW-0963">Cytoplasm</keyword>
<evidence type="ECO:0000256" key="12">
    <source>
        <dbReference type="PIRSR" id="PIRSR605002-3"/>
    </source>
</evidence>
<evidence type="ECO:0000256" key="4">
    <source>
        <dbReference type="ARBA" id="ARBA00011738"/>
    </source>
</evidence>
<feature type="binding site" evidence="11">
    <location>
        <position position="132"/>
    </location>
    <ligand>
        <name>alpha-D-mannose 1-phosphate</name>
        <dbReference type="ChEBI" id="CHEBI:58409"/>
    </ligand>
</feature>
<dbReference type="UniPathway" id="UPA00126">
    <property type="reaction ID" value="UER00424"/>
</dbReference>
<dbReference type="Proteomes" id="UP000291343">
    <property type="component" value="Unassembled WGS sequence"/>
</dbReference>
<organism evidence="14 15">
    <name type="scientific">Laodelphax striatellus</name>
    <name type="common">Small brown planthopper</name>
    <name type="synonym">Delphax striatella</name>
    <dbReference type="NCBI Taxonomy" id="195883"/>
    <lineage>
        <taxon>Eukaryota</taxon>
        <taxon>Metazoa</taxon>
        <taxon>Ecdysozoa</taxon>
        <taxon>Arthropoda</taxon>
        <taxon>Hexapoda</taxon>
        <taxon>Insecta</taxon>
        <taxon>Pterygota</taxon>
        <taxon>Neoptera</taxon>
        <taxon>Paraneoptera</taxon>
        <taxon>Hemiptera</taxon>
        <taxon>Auchenorrhyncha</taxon>
        <taxon>Fulgoroidea</taxon>
        <taxon>Delphacidae</taxon>
        <taxon>Criomorphinae</taxon>
        <taxon>Laodelphax</taxon>
    </lineage>
</organism>
<evidence type="ECO:0000313" key="14">
    <source>
        <dbReference type="EMBL" id="RZF37061.1"/>
    </source>
</evidence>
<evidence type="ECO:0000256" key="10">
    <source>
        <dbReference type="PIRSR" id="PIRSR605002-1"/>
    </source>
</evidence>
<comment type="subunit">
    <text evidence="4 13">Homodimer.</text>
</comment>
<dbReference type="InterPro" id="IPR005002">
    <property type="entry name" value="PMM"/>
</dbReference>
<feature type="active site" description="Proton donor/acceptor" evidence="10">
    <location>
        <position position="11"/>
    </location>
</feature>
<feature type="binding site" evidence="11">
    <location>
        <position position="139"/>
    </location>
    <ligand>
        <name>alpha-D-mannose 1-phosphate</name>
        <dbReference type="ChEBI" id="CHEBI:58409"/>
    </ligand>
</feature>
<evidence type="ECO:0000256" key="11">
    <source>
        <dbReference type="PIRSR" id="PIRSR605002-2"/>
    </source>
</evidence>
<feature type="binding site" evidence="12">
    <location>
        <position position="11"/>
    </location>
    <ligand>
        <name>Mg(2+)</name>
        <dbReference type="ChEBI" id="CHEBI:18420"/>
        <label>1</label>
    </ligand>
</feature>
<dbReference type="EMBL" id="QKKF02025379">
    <property type="protein sequence ID" value="RZF37061.1"/>
    <property type="molecule type" value="Genomic_DNA"/>
</dbReference>
<name>A0A482WV91_LAOST</name>
<evidence type="ECO:0000256" key="2">
    <source>
        <dbReference type="ARBA" id="ARBA00004699"/>
    </source>
</evidence>
<dbReference type="GO" id="GO:0009298">
    <property type="term" value="P:GDP-mannose biosynthetic process"/>
    <property type="evidence" value="ECO:0007669"/>
    <property type="project" value="UniProtKB-UniPathway"/>
</dbReference>
<keyword evidence="9 13" id="KW-0413">Isomerase</keyword>
<comment type="catalytic activity">
    <reaction evidence="13">
        <text>alpha-D-mannose 1-phosphate = D-mannose 6-phosphate</text>
        <dbReference type="Rhea" id="RHEA:11140"/>
        <dbReference type="ChEBI" id="CHEBI:58409"/>
        <dbReference type="ChEBI" id="CHEBI:58735"/>
        <dbReference type="EC" id="5.4.2.8"/>
    </reaction>
</comment>
<dbReference type="InterPro" id="IPR043169">
    <property type="entry name" value="PMM_cap"/>
</dbReference>
<keyword evidence="8 12" id="KW-0460">Magnesium</keyword>
<dbReference type="OrthoDB" id="10264771at2759"/>
<evidence type="ECO:0000256" key="9">
    <source>
        <dbReference type="ARBA" id="ARBA00023235"/>
    </source>
</evidence>
<dbReference type="FunCoup" id="A0A482WV91">
    <property type="interactions" value="1061"/>
</dbReference>
<evidence type="ECO:0000256" key="5">
    <source>
        <dbReference type="ARBA" id="ARBA00012730"/>
    </source>
</evidence>
<dbReference type="SUPFAM" id="SSF56784">
    <property type="entry name" value="HAD-like"/>
    <property type="match status" value="1"/>
</dbReference>
<gene>
    <name evidence="14" type="ORF">LSTR_LSTR012404</name>
</gene>
<dbReference type="Gene3D" id="3.40.50.1000">
    <property type="entry name" value="HAD superfamily/HAD-like"/>
    <property type="match status" value="1"/>
</dbReference>
<dbReference type="GO" id="GO:0005829">
    <property type="term" value="C:cytosol"/>
    <property type="evidence" value="ECO:0007669"/>
    <property type="project" value="TreeGrafter"/>
</dbReference>
<comment type="cofactor">
    <cofactor evidence="12">
        <name>Mg(2+)</name>
        <dbReference type="ChEBI" id="CHEBI:18420"/>
    </cofactor>
</comment>
<feature type="active site" description="Nucleophile" evidence="10">
    <location>
        <position position="9"/>
    </location>
</feature>
<feature type="binding site" evidence="11">
    <location>
        <position position="18"/>
    </location>
    <ligand>
        <name>alpha-D-mannose 1-phosphate</name>
        <dbReference type="ChEBI" id="CHEBI:58409"/>
    </ligand>
</feature>
<accession>A0A482WV91</accession>
<evidence type="ECO:0000256" key="7">
    <source>
        <dbReference type="ARBA" id="ARBA00022723"/>
    </source>
</evidence>
<dbReference type="AlphaFoldDB" id="A0A482WV91"/>
<dbReference type="InterPro" id="IPR023214">
    <property type="entry name" value="HAD_sf"/>
</dbReference>
<feature type="binding site" evidence="11">
    <location>
        <position position="121"/>
    </location>
    <ligand>
        <name>alpha-D-mannose 1-phosphate</name>
        <dbReference type="ChEBI" id="CHEBI:58409"/>
    </ligand>
</feature>
<comment type="pathway">
    <text evidence="2 13">Nucleotide-sugar biosynthesis; GDP-alpha-D-mannose biosynthesis; alpha-D-mannose 1-phosphate from D-fructose 6-phosphate: step 2/2.</text>
</comment>
<dbReference type="STRING" id="195883.A0A482WV91"/>
<evidence type="ECO:0000256" key="13">
    <source>
        <dbReference type="RuleBase" id="RU361118"/>
    </source>
</evidence>
<keyword evidence="7 12" id="KW-0479">Metal-binding</keyword>